<feature type="domain" description="Glycoside hydrolase family 3 N-terminal" evidence="8">
    <location>
        <begin position="77"/>
        <end position="401"/>
    </location>
</feature>
<dbReference type="InterPro" id="IPR017853">
    <property type="entry name" value="GH"/>
</dbReference>
<dbReference type="Gene3D" id="3.20.20.300">
    <property type="entry name" value="Glycoside hydrolase, family 3, N-terminal domain"/>
    <property type="match status" value="1"/>
</dbReference>
<dbReference type="EC" id="3.2.1.52" evidence="3"/>
<comment type="similarity">
    <text evidence="2">Belongs to the glycosyl hydrolase 3 family.</text>
</comment>
<dbReference type="Proteomes" id="UP000224915">
    <property type="component" value="Unassembled WGS sequence"/>
</dbReference>
<dbReference type="InterPro" id="IPR019800">
    <property type="entry name" value="Glyco_hydro_3_AS"/>
</dbReference>
<evidence type="ECO:0000256" key="3">
    <source>
        <dbReference type="ARBA" id="ARBA00012663"/>
    </source>
</evidence>
<dbReference type="PROSITE" id="PS00775">
    <property type="entry name" value="GLYCOSYL_HYDROL_F3"/>
    <property type="match status" value="1"/>
</dbReference>
<dbReference type="GO" id="GO:0009254">
    <property type="term" value="P:peptidoglycan turnover"/>
    <property type="evidence" value="ECO:0007669"/>
    <property type="project" value="TreeGrafter"/>
</dbReference>
<dbReference type="SUPFAM" id="SSF51445">
    <property type="entry name" value="(Trans)glycosidases"/>
    <property type="match status" value="1"/>
</dbReference>
<keyword evidence="7" id="KW-0732">Signal</keyword>
<feature type="compositionally biased region" description="Polar residues" evidence="6">
    <location>
        <begin position="43"/>
        <end position="54"/>
    </location>
</feature>
<evidence type="ECO:0000313" key="10">
    <source>
        <dbReference type="Proteomes" id="UP000224915"/>
    </source>
</evidence>
<keyword evidence="10" id="KW-1185">Reference proteome</keyword>
<dbReference type="EMBL" id="PDJD01000001">
    <property type="protein sequence ID" value="PFG18500.1"/>
    <property type="molecule type" value="Genomic_DNA"/>
</dbReference>
<protein>
    <recommendedName>
        <fullName evidence="3">beta-N-acetylhexosaminidase</fullName>
        <ecNumber evidence="3">3.2.1.52</ecNumber>
    </recommendedName>
</protein>
<dbReference type="GO" id="GO:0005975">
    <property type="term" value="P:carbohydrate metabolic process"/>
    <property type="evidence" value="ECO:0007669"/>
    <property type="project" value="InterPro"/>
</dbReference>
<feature type="compositionally biased region" description="Pro residues" evidence="6">
    <location>
        <begin position="30"/>
        <end position="39"/>
    </location>
</feature>
<dbReference type="InterPro" id="IPR001764">
    <property type="entry name" value="Glyco_hydro_3_N"/>
</dbReference>
<evidence type="ECO:0000256" key="2">
    <source>
        <dbReference type="ARBA" id="ARBA00005336"/>
    </source>
</evidence>
<dbReference type="PANTHER" id="PTHR30480">
    <property type="entry name" value="BETA-HEXOSAMINIDASE-RELATED"/>
    <property type="match status" value="1"/>
</dbReference>
<organism evidence="9 10">
    <name type="scientific">Serinibacter salmoneus</name>
    <dbReference type="NCBI Taxonomy" id="556530"/>
    <lineage>
        <taxon>Bacteria</taxon>
        <taxon>Bacillati</taxon>
        <taxon>Actinomycetota</taxon>
        <taxon>Actinomycetes</taxon>
        <taxon>Micrococcales</taxon>
        <taxon>Beutenbergiaceae</taxon>
        <taxon>Serinibacter</taxon>
    </lineage>
</organism>
<comment type="catalytic activity">
    <reaction evidence="1">
        <text>Hydrolysis of terminal non-reducing N-acetyl-D-hexosamine residues in N-acetyl-beta-D-hexosaminides.</text>
        <dbReference type="EC" id="3.2.1.52"/>
    </reaction>
</comment>
<accession>A0A2A9CY12</accession>
<dbReference type="AlphaFoldDB" id="A0A2A9CY12"/>
<evidence type="ECO:0000256" key="1">
    <source>
        <dbReference type="ARBA" id="ARBA00001231"/>
    </source>
</evidence>
<reference evidence="9 10" key="1">
    <citation type="submission" date="2017-10" db="EMBL/GenBank/DDBJ databases">
        <title>Sequencing the genomes of 1000 actinobacteria strains.</title>
        <authorList>
            <person name="Klenk H.-P."/>
        </authorList>
    </citation>
    <scope>NUCLEOTIDE SEQUENCE [LARGE SCALE GENOMIC DNA]</scope>
    <source>
        <strain evidence="9 10">DSM 21801</strain>
    </source>
</reference>
<keyword evidence="4" id="KW-0378">Hydrolase</keyword>
<sequence>MSDCAAMRLPRTLAAALGLLALAACTSPNPAGPLSPTGPDPSATGSPTAQPSEQPSATSSADPTPSPTPDPLTGMSLEEIVGQVIMTGAPVDAGGVAEVTRTAIVDHHVGNLFLHGRSEAGVQATAELVEQYTTLPDGDAPVMLVATDQEGYNVQVLRGPGFSDIPSAMEQATWPATDLTAAATTWGTELAQAGITLNLAPVMDLVPAENQQANAPIGYYSRNYGNTAQSVIDGAGAFARGMQQAGVQPVIKHFPGLGHVTQNTDTARDVVDEVVTADSQDIAVFEAGIEAGARYVMLANATYALIDPDNPATFSPEMVRILREDLAFDGVIMTDDVSAAAAVTDVAPGDRAVRAIEAGVDLVLASADPSVVPAMTEALVQRAEEDPAFEERVREAARAVLTEKANDPQRR</sequence>
<dbReference type="InterPro" id="IPR036962">
    <property type="entry name" value="Glyco_hydro_3_N_sf"/>
</dbReference>
<evidence type="ECO:0000256" key="6">
    <source>
        <dbReference type="SAM" id="MobiDB-lite"/>
    </source>
</evidence>
<feature type="region of interest" description="Disordered" evidence="6">
    <location>
        <begin position="26"/>
        <end position="74"/>
    </location>
</feature>
<evidence type="ECO:0000313" key="9">
    <source>
        <dbReference type="EMBL" id="PFG18500.1"/>
    </source>
</evidence>
<evidence type="ECO:0000259" key="8">
    <source>
        <dbReference type="Pfam" id="PF00933"/>
    </source>
</evidence>
<evidence type="ECO:0000256" key="7">
    <source>
        <dbReference type="SAM" id="SignalP"/>
    </source>
</evidence>
<comment type="caution">
    <text evidence="9">The sequence shown here is derived from an EMBL/GenBank/DDBJ whole genome shotgun (WGS) entry which is preliminary data.</text>
</comment>
<evidence type="ECO:0000256" key="4">
    <source>
        <dbReference type="ARBA" id="ARBA00022801"/>
    </source>
</evidence>
<name>A0A2A9CY12_9MICO</name>
<dbReference type="InterPro" id="IPR050226">
    <property type="entry name" value="NagZ_Beta-hexosaminidase"/>
</dbReference>
<dbReference type="Pfam" id="PF00933">
    <property type="entry name" value="Glyco_hydro_3"/>
    <property type="match status" value="1"/>
</dbReference>
<feature type="signal peptide" evidence="7">
    <location>
        <begin position="1"/>
        <end position="31"/>
    </location>
</feature>
<gene>
    <name evidence="9" type="ORF">ATL40_0036</name>
</gene>
<feature type="chain" id="PRO_5038881964" description="beta-N-acetylhexosaminidase" evidence="7">
    <location>
        <begin position="32"/>
        <end position="411"/>
    </location>
</feature>
<dbReference type="PANTHER" id="PTHR30480:SF13">
    <property type="entry name" value="BETA-HEXOSAMINIDASE"/>
    <property type="match status" value="1"/>
</dbReference>
<keyword evidence="5" id="KW-0326">Glycosidase</keyword>
<dbReference type="GO" id="GO:0004563">
    <property type="term" value="F:beta-N-acetylhexosaminidase activity"/>
    <property type="evidence" value="ECO:0007669"/>
    <property type="project" value="UniProtKB-EC"/>
</dbReference>
<proteinExistence type="inferred from homology"/>
<evidence type="ECO:0000256" key="5">
    <source>
        <dbReference type="ARBA" id="ARBA00023295"/>
    </source>
</evidence>